<evidence type="ECO:0000256" key="2">
    <source>
        <dbReference type="ARBA" id="ARBA00006434"/>
    </source>
</evidence>
<feature type="transmembrane region" description="Helical" evidence="14">
    <location>
        <begin position="422"/>
        <end position="439"/>
    </location>
</feature>
<evidence type="ECO:0000256" key="12">
    <source>
        <dbReference type="ARBA" id="ARBA00033708"/>
    </source>
</evidence>
<evidence type="ECO:0000256" key="5">
    <source>
        <dbReference type="ARBA" id="ARBA00022692"/>
    </source>
</evidence>
<keyword evidence="5 14" id="KW-0812">Transmembrane</keyword>
<dbReference type="PANTHER" id="PTHR48086">
    <property type="entry name" value="SODIUM/PROLINE SYMPORTER-RELATED"/>
    <property type="match status" value="1"/>
</dbReference>
<keyword evidence="14" id="KW-0997">Cell inner membrane</keyword>
<evidence type="ECO:0000256" key="10">
    <source>
        <dbReference type="ARBA" id="ARBA00023136"/>
    </source>
</evidence>
<dbReference type="InterPro" id="IPR011851">
    <property type="entry name" value="Na/Pro_symporter"/>
</dbReference>
<feature type="transmembrane region" description="Helical" evidence="14">
    <location>
        <begin position="187"/>
        <end position="209"/>
    </location>
</feature>
<dbReference type="GO" id="GO:0005886">
    <property type="term" value="C:plasma membrane"/>
    <property type="evidence" value="ECO:0007669"/>
    <property type="project" value="UniProtKB-SubCell"/>
</dbReference>
<dbReference type="GO" id="GO:0005298">
    <property type="term" value="F:proline:sodium symporter activity"/>
    <property type="evidence" value="ECO:0007669"/>
    <property type="project" value="UniProtKB-UniRule"/>
</dbReference>
<reference evidence="15 16" key="1">
    <citation type="submission" date="2019-03" db="EMBL/GenBank/DDBJ databases">
        <title>Genomic Encyclopedia of Type Strains, Phase IV (KMG-IV): sequencing the most valuable type-strain genomes for metagenomic binning, comparative biology and taxonomic classification.</title>
        <authorList>
            <person name="Goeker M."/>
        </authorList>
    </citation>
    <scope>NUCLEOTIDE SEQUENCE [LARGE SCALE GENOMIC DNA]</scope>
    <source>
        <strain evidence="15 16">DSM 23344</strain>
    </source>
</reference>
<feature type="transmembrane region" description="Helical" evidence="14">
    <location>
        <begin position="229"/>
        <end position="253"/>
    </location>
</feature>
<dbReference type="GO" id="GO:0031402">
    <property type="term" value="F:sodium ion binding"/>
    <property type="evidence" value="ECO:0007669"/>
    <property type="project" value="UniProtKB-UniRule"/>
</dbReference>
<comment type="catalytic activity">
    <reaction evidence="12">
        <text>L-proline(in) + Na(+)(in) = L-proline(out) + Na(+)(out)</text>
        <dbReference type="Rhea" id="RHEA:28967"/>
        <dbReference type="ChEBI" id="CHEBI:29101"/>
        <dbReference type="ChEBI" id="CHEBI:60039"/>
    </reaction>
</comment>
<feature type="transmembrane region" description="Helical" evidence="14">
    <location>
        <begin position="325"/>
        <end position="353"/>
    </location>
</feature>
<dbReference type="CDD" id="cd11475">
    <property type="entry name" value="SLC5sbd_PutP"/>
    <property type="match status" value="1"/>
</dbReference>
<keyword evidence="16" id="KW-1185">Reference proteome</keyword>
<keyword evidence="6 14" id="KW-0769">Symport</keyword>
<keyword evidence="4" id="KW-1003">Cell membrane</keyword>
<evidence type="ECO:0000256" key="13">
    <source>
        <dbReference type="RuleBase" id="RU362091"/>
    </source>
</evidence>
<keyword evidence="9 14" id="KW-0406">Ion transport</keyword>
<evidence type="ECO:0000313" key="15">
    <source>
        <dbReference type="EMBL" id="TCO75469.1"/>
    </source>
</evidence>
<dbReference type="Pfam" id="PF00474">
    <property type="entry name" value="SSF"/>
    <property type="match status" value="1"/>
</dbReference>
<feature type="transmembrane region" description="Helical" evidence="14">
    <location>
        <begin position="119"/>
        <end position="137"/>
    </location>
</feature>
<protein>
    <recommendedName>
        <fullName evidence="14">Sodium/proline symporter</fullName>
    </recommendedName>
    <alternativeName>
        <fullName evidence="14">Proline permease</fullName>
    </alternativeName>
</protein>
<dbReference type="Gene3D" id="1.20.1730.10">
    <property type="entry name" value="Sodium/glucose cotransporter"/>
    <property type="match status" value="1"/>
</dbReference>
<evidence type="ECO:0000256" key="11">
    <source>
        <dbReference type="ARBA" id="ARBA00023201"/>
    </source>
</evidence>
<feature type="transmembrane region" description="Helical" evidence="14">
    <location>
        <begin position="365"/>
        <end position="384"/>
    </location>
</feature>
<feature type="transmembrane region" description="Helical" evidence="14">
    <location>
        <begin position="451"/>
        <end position="468"/>
    </location>
</feature>
<dbReference type="OrthoDB" id="9789704at2"/>
<dbReference type="NCBIfam" id="TIGR00813">
    <property type="entry name" value="sss"/>
    <property type="match status" value="1"/>
</dbReference>
<keyword evidence="14" id="KW-0029">Amino-acid transport</keyword>
<evidence type="ECO:0000313" key="16">
    <source>
        <dbReference type="Proteomes" id="UP000294980"/>
    </source>
</evidence>
<comment type="similarity">
    <text evidence="2 13">Belongs to the sodium:solute symporter (SSF) (TC 2.A.21) family.</text>
</comment>
<comment type="caution">
    <text evidence="15">The sequence shown here is derived from an EMBL/GenBank/DDBJ whole genome shotgun (WGS) entry which is preliminary data.</text>
</comment>
<proteinExistence type="inferred from homology"/>
<evidence type="ECO:0000256" key="4">
    <source>
        <dbReference type="ARBA" id="ARBA00022475"/>
    </source>
</evidence>
<name>A0A4R2KW54_9GAMM</name>
<evidence type="ECO:0000256" key="1">
    <source>
        <dbReference type="ARBA" id="ARBA00004651"/>
    </source>
</evidence>
<evidence type="ECO:0000256" key="8">
    <source>
        <dbReference type="ARBA" id="ARBA00023053"/>
    </source>
</evidence>
<accession>A0A4R2KW54</accession>
<dbReference type="Proteomes" id="UP000294980">
    <property type="component" value="Unassembled WGS sequence"/>
</dbReference>
<sequence>MLQGSFLFFMLAFLLVGFSSVLLRRKKSSDYLLAGRSLPPSLAGLSAVATNNSGYMFIGMIGFTYTTGLAALWLMVGWILGDFLISLLVHRRLRRATEKFDSLTYPSLLGNWYGQNDRAVRILAALLAVVFLGIYAAAQFSAGSKALHVLFGWEQRLGVMLGAGMVLFYCFSGGLRASVWTDAAQSMVMLAGMLIMVWITLGRFGGVAGSWEALNGVSESFMTLFPEDLAFGAAGPALFVIGWMFAGFGVIGQPHVMVRFMSLDSEDSMQRARAYYYTWYVSFYTLALVVGLLSRLILPEIAAFDVAEDTELALPTLAAQLLPDLLAGLVLAGLFAATISTADSLILSCSAAISQDLLPERWQSFGLTRLVTLGMIVLALVIALVSDESVFILVLYAWSGLGAAFAPLLLAYTLDRRPSQRLALAMIIAGPATVFAYQWVDTRIVDTVYEILPGILAGGLVYVVGSRFESGRRAASSRP</sequence>
<dbReference type="PANTHER" id="PTHR48086:SF3">
    <property type="entry name" value="SODIUM_PROLINE SYMPORTER"/>
    <property type="match status" value="1"/>
</dbReference>
<dbReference type="RefSeq" id="WP_117318060.1">
    <property type="nucleotide sequence ID" value="NZ_SLWX01000008.1"/>
</dbReference>
<gene>
    <name evidence="15" type="ORF">EV688_10835</name>
</gene>
<comment type="subcellular location">
    <subcellularLocation>
        <location evidence="14">Cell inner membrane</location>
        <topology evidence="14">Multi-pass membrane protein</topology>
    </subcellularLocation>
    <subcellularLocation>
        <location evidence="1">Cell membrane</location>
        <topology evidence="1">Multi-pass membrane protein</topology>
    </subcellularLocation>
</comment>
<keyword evidence="3 14" id="KW-0813">Transport</keyword>
<evidence type="ECO:0000256" key="3">
    <source>
        <dbReference type="ARBA" id="ARBA00022448"/>
    </source>
</evidence>
<feature type="transmembrane region" description="Helical" evidence="14">
    <location>
        <begin position="157"/>
        <end position="175"/>
    </location>
</feature>
<dbReference type="EMBL" id="SLWX01000008">
    <property type="protein sequence ID" value="TCO75469.1"/>
    <property type="molecule type" value="Genomic_DNA"/>
</dbReference>
<feature type="transmembrane region" description="Helical" evidence="14">
    <location>
        <begin position="390"/>
        <end position="410"/>
    </location>
</feature>
<dbReference type="AlphaFoldDB" id="A0A4R2KW54"/>
<dbReference type="GO" id="GO:0015824">
    <property type="term" value="P:proline transport"/>
    <property type="evidence" value="ECO:0007669"/>
    <property type="project" value="UniProtKB-UniRule"/>
</dbReference>
<keyword evidence="7 14" id="KW-1133">Transmembrane helix</keyword>
<feature type="transmembrane region" description="Helical" evidence="14">
    <location>
        <begin position="274"/>
        <end position="298"/>
    </location>
</feature>
<organism evidence="15 16">
    <name type="scientific">Chromatocurvus halotolerans</name>
    <dbReference type="NCBI Taxonomy" id="1132028"/>
    <lineage>
        <taxon>Bacteria</taxon>
        <taxon>Pseudomonadati</taxon>
        <taxon>Pseudomonadota</taxon>
        <taxon>Gammaproteobacteria</taxon>
        <taxon>Cellvibrionales</taxon>
        <taxon>Halieaceae</taxon>
        <taxon>Chromatocurvus</taxon>
    </lineage>
</organism>
<evidence type="ECO:0000256" key="7">
    <source>
        <dbReference type="ARBA" id="ARBA00022989"/>
    </source>
</evidence>
<feature type="transmembrane region" description="Helical" evidence="14">
    <location>
        <begin position="6"/>
        <end position="23"/>
    </location>
</feature>
<evidence type="ECO:0000256" key="6">
    <source>
        <dbReference type="ARBA" id="ARBA00022847"/>
    </source>
</evidence>
<keyword evidence="8 14" id="KW-0915">Sodium</keyword>
<evidence type="ECO:0000256" key="14">
    <source>
        <dbReference type="RuleBase" id="RU366012"/>
    </source>
</evidence>
<dbReference type="PROSITE" id="PS50283">
    <property type="entry name" value="NA_SOLUT_SYMP_3"/>
    <property type="match status" value="1"/>
</dbReference>
<dbReference type="InterPro" id="IPR001734">
    <property type="entry name" value="Na/solute_symporter"/>
</dbReference>
<evidence type="ECO:0000256" key="9">
    <source>
        <dbReference type="ARBA" id="ARBA00023065"/>
    </source>
</evidence>
<dbReference type="InterPro" id="IPR050277">
    <property type="entry name" value="Sodium:Solute_Symporter"/>
</dbReference>
<comment type="function">
    <text evidence="14">Catalyzes the sodium-dependent uptake of extracellular L-proline.</text>
</comment>
<dbReference type="InterPro" id="IPR038377">
    <property type="entry name" value="Na/Glc_symporter_sf"/>
</dbReference>
<feature type="transmembrane region" description="Helical" evidence="14">
    <location>
        <begin position="44"/>
        <end position="65"/>
    </location>
</feature>
<feature type="transmembrane region" description="Helical" evidence="14">
    <location>
        <begin position="71"/>
        <end position="89"/>
    </location>
</feature>
<keyword evidence="10 14" id="KW-0472">Membrane</keyword>
<keyword evidence="11 14" id="KW-0739">Sodium transport</keyword>